<evidence type="ECO:0000256" key="1">
    <source>
        <dbReference type="SAM" id="MobiDB-lite"/>
    </source>
</evidence>
<proteinExistence type="predicted"/>
<protein>
    <submittedName>
        <fullName evidence="2">Uncharacterized protein</fullName>
    </submittedName>
</protein>
<accession>A0A2C9UWK4</accession>
<name>A0A2C9UWK4_MANES</name>
<organism evidence="2">
    <name type="scientific">Manihot esculenta</name>
    <name type="common">Cassava</name>
    <name type="synonym">Jatropha manihot</name>
    <dbReference type="NCBI Taxonomy" id="3983"/>
    <lineage>
        <taxon>Eukaryota</taxon>
        <taxon>Viridiplantae</taxon>
        <taxon>Streptophyta</taxon>
        <taxon>Embryophyta</taxon>
        <taxon>Tracheophyta</taxon>
        <taxon>Spermatophyta</taxon>
        <taxon>Magnoliopsida</taxon>
        <taxon>eudicotyledons</taxon>
        <taxon>Gunneridae</taxon>
        <taxon>Pentapetalae</taxon>
        <taxon>rosids</taxon>
        <taxon>fabids</taxon>
        <taxon>Malpighiales</taxon>
        <taxon>Euphorbiaceae</taxon>
        <taxon>Crotonoideae</taxon>
        <taxon>Manihoteae</taxon>
        <taxon>Manihot</taxon>
    </lineage>
</organism>
<sequence length="83" mass="8993">MSSSSSALRSHTSELKATSTALTSTQRLHGHHPPLTDFGFLPIKTRKPISLSISSLYLNLSSPLTDPFSLNTSIHLHPSADPR</sequence>
<feature type="region of interest" description="Disordered" evidence="1">
    <location>
        <begin position="1"/>
        <end position="37"/>
    </location>
</feature>
<feature type="compositionally biased region" description="Low complexity" evidence="1">
    <location>
        <begin position="1"/>
        <end position="10"/>
    </location>
</feature>
<feature type="compositionally biased region" description="Polar residues" evidence="1">
    <location>
        <begin position="15"/>
        <end position="27"/>
    </location>
</feature>
<reference evidence="2" key="1">
    <citation type="submission" date="2016-02" db="EMBL/GenBank/DDBJ databases">
        <title>WGS assembly of Manihot esculenta.</title>
        <authorList>
            <person name="Bredeson J.V."/>
            <person name="Prochnik S.E."/>
            <person name="Lyons J.B."/>
            <person name="Schmutz J."/>
            <person name="Grimwood J."/>
            <person name="Vrebalov J."/>
            <person name="Bart R.S."/>
            <person name="Amuge T."/>
            <person name="Ferguson M.E."/>
            <person name="Green R."/>
            <person name="Putnam N."/>
            <person name="Stites J."/>
            <person name="Rounsley S."/>
            <person name="Rokhsar D.S."/>
        </authorList>
    </citation>
    <scope>NUCLEOTIDE SEQUENCE [LARGE SCALE GENOMIC DNA]</scope>
    <source>
        <tissue evidence="2">Leaf</tissue>
    </source>
</reference>
<gene>
    <name evidence="2" type="ORF">MANES_12G097600</name>
</gene>
<evidence type="ECO:0000313" key="2">
    <source>
        <dbReference type="EMBL" id="OAY35389.1"/>
    </source>
</evidence>
<dbReference type="AlphaFoldDB" id="A0A2C9UWK4"/>
<dbReference type="EMBL" id="CM004398">
    <property type="protein sequence ID" value="OAY35389.1"/>
    <property type="molecule type" value="Genomic_DNA"/>
</dbReference>